<evidence type="ECO:0000313" key="2">
    <source>
        <dbReference type="Proteomes" id="UP001234297"/>
    </source>
</evidence>
<dbReference type="Proteomes" id="UP001234297">
    <property type="component" value="Chromosome 4"/>
</dbReference>
<evidence type="ECO:0000313" key="1">
    <source>
        <dbReference type="EMBL" id="KAJ8618300.1"/>
    </source>
</evidence>
<reference evidence="1 2" key="1">
    <citation type="journal article" date="2022" name="Hortic Res">
        <title>A haplotype resolved chromosomal level avocado genome allows analysis of novel avocado genes.</title>
        <authorList>
            <person name="Nath O."/>
            <person name="Fletcher S.J."/>
            <person name="Hayward A."/>
            <person name="Shaw L.M."/>
            <person name="Masouleh A.K."/>
            <person name="Furtado A."/>
            <person name="Henry R.J."/>
            <person name="Mitter N."/>
        </authorList>
    </citation>
    <scope>NUCLEOTIDE SEQUENCE [LARGE SCALE GENOMIC DNA]</scope>
    <source>
        <strain evidence="2">cv. Hass</strain>
    </source>
</reference>
<sequence length="124" mass="13847">MLAWSIRSLQMSAIFPYDLNEMARSRREKSMELRFNLISTSPGRTGCGISCRRRMLKWRALPHWSLRSSISWRSLQTLAGSPTKEELIAAGRMDLEEAIAAQGGWFLSSSSSTQLCTSLSSAST</sequence>
<name>A0ACC2KB15_PERAE</name>
<accession>A0ACC2KB15</accession>
<dbReference type="EMBL" id="CM056812">
    <property type="protein sequence ID" value="KAJ8618300.1"/>
    <property type="molecule type" value="Genomic_DNA"/>
</dbReference>
<protein>
    <submittedName>
        <fullName evidence="1">Uncharacterized protein</fullName>
    </submittedName>
</protein>
<comment type="caution">
    <text evidence="1">The sequence shown here is derived from an EMBL/GenBank/DDBJ whole genome shotgun (WGS) entry which is preliminary data.</text>
</comment>
<keyword evidence="2" id="KW-1185">Reference proteome</keyword>
<proteinExistence type="predicted"/>
<gene>
    <name evidence="1" type="ORF">MRB53_014486</name>
</gene>
<organism evidence="1 2">
    <name type="scientific">Persea americana</name>
    <name type="common">Avocado</name>
    <dbReference type="NCBI Taxonomy" id="3435"/>
    <lineage>
        <taxon>Eukaryota</taxon>
        <taxon>Viridiplantae</taxon>
        <taxon>Streptophyta</taxon>
        <taxon>Embryophyta</taxon>
        <taxon>Tracheophyta</taxon>
        <taxon>Spermatophyta</taxon>
        <taxon>Magnoliopsida</taxon>
        <taxon>Magnoliidae</taxon>
        <taxon>Laurales</taxon>
        <taxon>Lauraceae</taxon>
        <taxon>Persea</taxon>
    </lineage>
</organism>